<organism evidence="1 2">
    <name type="scientific">Mucilaginibacter antarcticus</name>
    <dbReference type="NCBI Taxonomy" id="1855725"/>
    <lineage>
        <taxon>Bacteria</taxon>
        <taxon>Pseudomonadati</taxon>
        <taxon>Bacteroidota</taxon>
        <taxon>Sphingobacteriia</taxon>
        <taxon>Sphingobacteriales</taxon>
        <taxon>Sphingobacteriaceae</taxon>
        <taxon>Mucilaginibacter</taxon>
    </lineage>
</organism>
<accession>A0ABW5XV93</accession>
<evidence type="ECO:0000313" key="1">
    <source>
        <dbReference type="EMBL" id="MFD2866872.1"/>
    </source>
</evidence>
<protein>
    <recommendedName>
        <fullName evidence="3">Lipoprotein</fullName>
    </recommendedName>
</protein>
<sequence>MLSLIFMGCKKENLSAISPAQPVIAKAATATVTATKADSVKTTSYNPTNTSNPEYWYNGTTGTAQIRVSCKDCSAIAKIGETAVPFMFNDEGVGTLRYTPKTGLSIYIAVCPGGTKAATVDILDNNKASLFNYAGVITANWLNTFVIK</sequence>
<reference evidence="2" key="1">
    <citation type="journal article" date="2019" name="Int. J. Syst. Evol. Microbiol.">
        <title>The Global Catalogue of Microorganisms (GCM) 10K type strain sequencing project: providing services to taxonomists for standard genome sequencing and annotation.</title>
        <authorList>
            <consortium name="The Broad Institute Genomics Platform"/>
            <consortium name="The Broad Institute Genome Sequencing Center for Infectious Disease"/>
            <person name="Wu L."/>
            <person name="Ma J."/>
        </authorList>
    </citation>
    <scope>NUCLEOTIDE SEQUENCE [LARGE SCALE GENOMIC DNA]</scope>
    <source>
        <strain evidence="2">KCTC 52232</strain>
    </source>
</reference>
<evidence type="ECO:0000313" key="2">
    <source>
        <dbReference type="Proteomes" id="UP001597601"/>
    </source>
</evidence>
<keyword evidence="2" id="KW-1185">Reference proteome</keyword>
<name>A0ABW5XV93_9SPHI</name>
<dbReference type="EMBL" id="JBHUON010000041">
    <property type="protein sequence ID" value="MFD2866872.1"/>
    <property type="molecule type" value="Genomic_DNA"/>
</dbReference>
<gene>
    <name evidence="1" type="ORF">ACFSYC_19405</name>
</gene>
<dbReference type="Proteomes" id="UP001597601">
    <property type="component" value="Unassembled WGS sequence"/>
</dbReference>
<evidence type="ECO:0008006" key="3">
    <source>
        <dbReference type="Google" id="ProtNLM"/>
    </source>
</evidence>
<proteinExistence type="predicted"/>
<comment type="caution">
    <text evidence="1">The sequence shown here is derived from an EMBL/GenBank/DDBJ whole genome shotgun (WGS) entry which is preliminary data.</text>
</comment>